<comment type="caution">
    <text evidence="2">The sequence shown here is derived from an EMBL/GenBank/DDBJ whole genome shotgun (WGS) entry which is preliminary data.</text>
</comment>
<gene>
    <name evidence="2" type="ORF">C7999DRAFT_11612</name>
</gene>
<evidence type="ECO:0000313" key="2">
    <source>
        <dbReference type="EMBL" id="KAK4250552.1"/>
    </source>
</evidence>
<dbReference type="Proteomes" id="UP001303647">
    <property type="component" value="Unassembled WGS sequence"/>
</dbReference>
<organism evidence="2 3">
    <name type="scientific">Corynascus novoguineensis</name>
    <dbReference type="NCBI Taxonomy" id="1126955"/>
    <lineage>
        <taxon>Eukaryota</taxon>
        <taxon>Fungi</taxon>
        <taxon>Dikarya</taxon>
        <taxon>Ascomycota</taxon>
        <taxon>Pezizomycotina</taxon>
        <taxon>Sordariomycetes</taxon>
        <taxon>Sordariomycetidae</taxon>
        <taxon>Sordariales</taxon>
        <taxon>Chaetomiaceae</taxon>
        <taxon>Corynascus</taxon>
    </lineage>
</organism>
<proteinExistence type="predicted"/>
<name>A0AAN7D076_9PEZI</name>
<reference evidence="2" key="2">
    <citation type="submission" date="2023-05" db="EMBL/GenBank/DDBJ databases">
        <authorList>
            <consortium name="Lawrence Berkeley National Laboratory"/>
            <person name="Steindorff A."/>
            <person name="Hensen N."/>
            <person name="Bonometti L."/>
            <person name="Westerberg I."/>
            <person name="Brannstrom I.O."/>
            <person name="Guillou S."/>
            <person name="Cros-Aarteil S."/>
            <person name="Calhoun S."/>
            <person name="Haridas S."/>
            <person name="Kuo A."/>
            <person name="Mondo S."/>
            <person name="Pangilinan J."/>
            <person name="Riley R."/>
            <person name="Labutti K."/>
            <person name="Andreopoulos B."/>
            <person name="Lipzen A."/>
            <person name="Chen C."/>
            <person name="Yanf M."/>
            <person name="Daum C."/>
            <person name="Ng V."/>
            <person name="Clum A."/>
            <person name="Ohm R."/>
            <person name="Martin F."/>
            <person name="Silar P."/>
            <person name="Natvig D."/>
            <person name="Lalanne C."/>
            <person name="Gautier V."/>
            <person name="Ament-Velasquez S.L."/>
            <person name="Kruys A."/>
            <person name="Hutchinson M.I."/>
            <person name="Powell A.J."/>
            <person name="Barry K."/>
            <person name="Miller A.N."/>
            <person name="Grigoriev I.V."/>
            <person name="Debuchy R."/>
            <person name="Gladieux P."/>
            <person name="Thoren M.H."/>
            <person name="Johannesson H."/>
        </authorList>
    </citation>
    <scope>NUCLEOTIDE SEQUENCE</scope>
    <source>
        <strain evidence="2">CBS 359.72</strain>
    </source>
</reference>
<evidence type="ECO:0000256" key="1">
    <source>
        <dbReference type="SAM" id="SignalP"/>
    </source>
</evidence>
<feature type="chain" id="PRO_5043014751" description="NlpC/P60-like cell-wall peptidase" evidence="1">
    <location>
        <begin position="20"/>
        <end position="249"/>
    </location>
</feature>
<feature type="signal peptide" evidence="1">
    <location>
        <begin position="1"/>
        <end position="19"/>
    </location>
</feature>
<dbReference type="Gene3D" id="3.90.1720.10">
    <property type="entry name" value="endopeptidase domain like (from Nostoc punctiforme)"/>
    <property type="match status" value="1"/>
</dbReference>
<accession>A0AAN7D076</accession>
<reference evidence="2" key="1">
    <citation type="journal article" date="2023" name="Mol. Phylogenet. Evol.">
        <title>Genome-scale phylogeny and comparative genomics of the fungal order Sordariales.</title>
        <authorList>
            <person name="Hensen N."/>
            <person name="Bonometti L."/>
            <person name="Westerberg I."/>
            <person name="Brannstrom I.O."/>
            <person name="Guillou S."/>
            <person name="Cros-Aarteil S."/>
            <person name="Calhoun S."/>
            <person name="Haridas S."/>
            <person name="Kuo A."/>
            <person name="Mondo S."/>
            <person name="Pangilinan J."/>
            <person name="Riley R."/>
            <person name="LaButti K."/>
            <person name="Andreopoulos B."/>
            <person name="Lipzen A."/>
            <person name="Chen C."/>
            <person name="Yan M."/>
            <person name="Daum C."/>
            <person name="Ng V."/>
            <person name="Clum A."/>
            <person name="Steindorff A."/>
            <person name="Ohm R.A."/>
            <person name="Martin F."/>
            <person name="Silar P."/>
            <person name="Natvig D.O."/>
            <person name="Lalanne C."/>
            <person name="Gautier V."/>
            <person name="Ament-Velasquez S.L."/>
            <person name="Kruys A."/>
            <person name="Hutchinson M.I."/>
            <person name="Powell A.J."/>
            <person name="Barry K."/>
            <person name="Miller A.N."/>
            <person name="Grigoriev I.V."/>
            <person name="Debuchy R."/>
            <person name="Gladieux P."/>
            <person name="Hiltunen Thoren M."/>
            <person name="Johannesson H."/>
        </authorList>
    </citation>
    <scope>NUCLEOTIDE SEQUENCE</scope>
    <source>
        <strain evidence="2">CBS 359.72</strain>
    </source>
</reference>
<keyword evidence="1" id="KW-0732">Signal</keyword>
<evidence type="ECO:0008006" key="4">
    <source>
        <dbReference type="Google" id="ProtNLM"/>
    </source>
</evidence>
<protein>
    <recommendedName>
        <fullName evidence="4">NlpC/P60-like cell-wall peptidase</fullName>
    </recommendedName>
</protein>
<dbReference type="EMBL" id="MU857612">
    <property type="protein sequence ID" value="KAK4250552.1"/>
    <property type="molecule type" value="Genomic_DNA"/>
</dbReference>
<keyword evidence="3" id="KW-1185">Reference proteome</keyword>
<dbReference type="AlphaFoldDB" id="A0AAN7D076"/>
<sequence length="249" mass="27036">MQLTNLALTLAAAASTVAAYPITGDNVNCRTGPSTDYKSVRTYVKGTDVKLSCQTYGETIFGNSIWDKTTDGCYVADYYVKTGTNNMVVKECKPVQAPGGGSTYQGKINRTEIIQRAKFWTDKNVPYSMYANAPDPQGRNYRTDCSGLVSMALHAKAPGYSTVSLPEIAKAISYSEIKAGDFVGTLGAGTGGSGGHVVIFQQWIDSAHTQYWALECANKAKGCLRQKRNVGWKSGTKTAKPYRYIRTLD</sequence>
<dbReference type="Gene3D" id="2.30.30.40">
    <property type="entry name" value="SH3 Domains"/>
    <property type="match status" value="1"/>
</dbReference>
<evidence type="ECO:0000313" key="3">
    <source>
        <dbReference type="Proteomes" id="UP001303647"/>
    </source>
</evidence>